<keyword evidence="3" id="KW-0808">Transferase</keyword>
<evidence type="ECO:0000259" key="1">
    <source>
        <dbReference type="Pfam" id="PF00534"/>
    </source>
</evidence>
<dbReference type="SUPFAM" id="SSF53756">
    <property type="entry name" value="UDP-Glycosyltransferase/glycogen phosphorylase"/>
    <property type="match status" value="1"/>
</dbReference>
<reference evidence="3 4" key="1">
    <citation type="submission" date="2020-05" db="EMBL/GenBank/DDBJ databases">
        <title>Complete genome of Desulfobulbus oligotrophicus.</title>
        <authorList>
            <person name="Podar M."/>
        </authorList>
    </citation>
    <scope>NUCLEOTIDE SEQUENCE [LARGE SCALE GENOMIC DNA]</scope>
    <source>
        <strain evidence="3 4">Prop6</strain>
    </source>
</reference>
<dbReference type="PANTHER" id="PTHR12526:SF630">
    <property type="entry name" value="GLYCOSYLTRANSFERASE"/>
    <property type="match status" value="1"/>
</dbReference>
<evidence type="ECO:0000259" key="2">
    <source>
        <dbReference type="Pfam" id="PF13439"/>
    </source>
</evidence>
<evidence type="ECO:0000313" key="3">
    <source>
        <dbReference type="EMBL" id="QQG64712.1"/>
    </source>
</evidence>
<dbReference type="EMBL" id="CP054140">
    <property type="protein sequence ID" value="QQG64712.1"/>
    <property type="molecule type" value="Genomic_DNA"/>
</dbReference>
<dbReference type="Gene3D" id="3.40.50.2000">
    <property type="entry name" value="Glycogen Phosphorylase B"/>
    <property type="match status" value="2"/>
</dbReference>
<feature type="domain" description="Glycosyltransferase subfamily 4-like N-terminal" evidence="2">
    <location>
        <begin position="21"/>
        <end position="173"/>
    </location>
</feature>
<dbReference type="GO" id="GO:0016757">
    <property type="term" value="F:glycosyltransferase activity"/>
    <property type="evidence" value="ECO:0007669"/>
    <property type="project" value="InterPro"/>
</dbReference>
<keyword evidence="4" id="KW-1185">Reference proteome</keyword>
<feature type="domain" description="Glycosyl transferase family 1" evidence="1">
    <location>
        <begin position="188"/>
        <end position="351"/>
    </location>
</feature>
<dbReference type="KEGG" id="dog:HP555_01945"/>
<dbReference type="AlphaFoldDB" id="A0A7T5VBA2"/>
<organism evidence="3 4">
    <name type="scientific">Desulfobulbus oligotrophicus</name>
    <dbReference type="NCBI Taxonomy" id="1909699"/>
    <lineage>
        <taxon>Bacteria</taxon>
        <taxon>Pseudomonadati</taxon>
        <taxon>Thermodesulfobacteriota</taxon>
        <taxon>Desulfobulbia</taxon>
        <taxon>Desulfobulbales</taxon>
        <taxon>Desulfobulbaceae</taxon>
        <taxon>Desulfobulbus</taxon>
    </lineage>
</organism>
<dbReference type="Pfam" id="PF13439">
    <property type="entry name" value="Glyco_transf_4"/>
    <property type="match status" value="1"/>
</dbReference>
<accession>A0A7T5VBA2</accession>
<name>A0A7T5VBA2_9BACT</name>
<gene>
    <name evidence="3" type="ORF">HP555_01945</name>
</gene>
<dbReference type="PANTHER" id="PTHR12526">
    <property type="entry name" value="GLYCOSYLTRANSFERASE"/>
    <property type="match status" value="1"/>
</dbReference>
<dbReference type="Proteomes" id="UP000596092">
    <property type="component" value="Chromosome"/>
</dbReference>
<sequence>MSISRPEQLLILMDYFVGPQGGTERQVHELITNLDLQQWHLHFTVFRREKNYQGDDQGFGKEMRSLEIHRLASVRTLRRMIGLARFIRKKRIRIVHIFFNDAAILAPFFCKLGGAKVITSRRDMGFWYRPWQLLALKCANLFVDQIVANSEAVKDNTCRREKFSPAKVTVIKNSCEAATFLQPAQPGFREQWGIRTDDPIVGMVANISPIKRYPDLLRAFAQVRSRCPQARLVIVGGGGPREVAEIMTLALHLRLADHVYFLGSVPQPVAVMKYFDVCVLCSESEGLSNAIIEYMGCGKPTVCTATGGNSELINHGQTGYLVPVGDVSQLTEYIVRLIEQPDLAAQLGRAALESFRNGPFAVHTSIQAHQALYRQLLTTG</sequence>
<dbReference type="Pfam" id="PF00534">
    <property type="entry name" value="Glycos_transf_1"/>
    <property type="match status" value="1"/>
</dbReference>
<dbReference type="InterPro" id="IPR001296">
    <property type="entry name" value="Glyco_trans_1"/>
</dbReference>
<protein>
    <submittedName>
        <fullName evidence="3">Glycosyltransferase</fullName>
    </submittedName>
</protein>
<evidence type="ECO:0000313" key="4">
    <source>
        <dbReference type="Proteomes" id="UP000596092"/>
    </source>
</evidence>
<proteinExistence type="predicted"/>
<dbReference type="RefSeq" id="WP_199263544.1">
    <property type="nucleotide sequence ID" value="NZ_CP054140.1"/>
</dbReference>
<dbReference type="InterPro" id="IPR028098">
    <property type="entry name" value="Glyco_trans_4-like_N"/>
</dbReference>